<accession>A0A645B8F7</accession>
<organism evidence="1">
    <name type="scientific">bioreactor metagenome</name>
    <dbReference type="NCBI Taxonomy" id="1076179"/>
    <lineage>
        <taxon>unclassified sequences</taxon>
        <taxon>metagenomes</taxon>
        <taxon>ecological metagenomes</taxon>
    </lineage>
</organism>
<reference evidence="1" key="1">
    <citation type="submission" date="2019-08" db="EMBL/GenBank/DDBJ databases">
        <authorList>
            <person name="Kucharzyk K."/>
            <person name="Murdoch R.W."/>
            <person name="Higgins S."/>
            <person name="Loffler F."/>
        </authorList>
    </citation>
    <scope>NUCLEOTIDE SEQUENCE</scope>
</reference>
<gene>
    <name evidence="1" type="ORF">SDC9_107765</name>
</gene>
<protein>
    <submittedName>
        <fullName evidence="1">Uncharacterized protein</fullName>
    </submittedName>
</protein>
<comment type="caution">
    <text evidence="1">The sequence shown here is derived from an EMBL/GenBank/DDBJ whole genome shotgun (WGS) entry which is preliminary data.</text>
</comment>
<dbReference type="AlphaFoldDB" id="A0A645B8F7"/>
<dbReference type="EMBL" id="VSSQ01018052">
    <property type="protein sequence ID" value="MPM60911.1"/>
    <property type="molecule type" value="Genomic_DNA"/>
</dbReference>
<name>A0A645B8F7_9ZZZZ</name>
<proteinExistence type="predicted"/>
<evidence type="ECO:0000313" key="1">
    <source>
        <dbReference type="EMBL" id="MPM60911.1"/>
    </source>
</evidence>
<sequence>MPPVWENTHTGRTNEITLKNENFQARPPIPVELNKGWNSVLLKLPVGTFSSSGVRLQKWMFTFVFVTPDGKDAVEELVYSPDRKK</sequence>